<keyword evidence="10" id="KW-0479">Metal-binding</keyword>
<feature type="binding site" evidence="10">
    <location>
        <position position="366"/>
    </location>
    <ligand>
        <name>(2R)-2-phosphoglycerate</name>
        <dbReference type="ChEBI" id="CHEBI:58289"/>
    </ligand>
</feature>
<organism evidence="13 14">
    <name type="scientific">Nitrosospira multiformis</name>
    <dbReference type="NCBI Taxonomy" id="1231"/>
    <lineage>
        <taxon>Bacteria</taxon>
        <taxon>Pseudomonadati</taxon>
        <taxon>Pseudomonadota</taxon>
        <taxon>Betaproteobacteria</taxon>
        <taxon>Nitrosomonadales</taxon>
        <taxon>Nitrosomonadaceae</taxon>
        <taxon>Nitrosospira</taxon>
    </lineage>
</organism>
<keyword evidence="10" id="KW-0963">Cytoplasm</keyword>
<dbReference type="InterPro" id="IPR020809">
    <property type="entry name" value="Enolase_CS"/>
</dbReference>
<keyword evidence="5 10" id="KW-0964">Secreted</keyword>
<feature type="binding site" evidence="10">
    <location>
        <position position="285"/>
    </location>
    <ligand>
        <name>Mg(2+)</name>
        <dbReference type="ChEBI" id="CHEBI:18420"/>
    </ligand>
</feature>
<comment type="pathway">
    <text evidence="1 10">Carbohydrate degradation; glycolysis; pyruvate from D-glyceraldehyde 3-phosphate: step 4/5.</text>
</comment>
<sequence length="427" mass="45363">MSAIVDVIAREILDSRGNPTVEADVLLESGVLGRAAVPSGASVGTREAVELRDGDAQRYFGKGVLKAVENVNTEIAEAIMGLDAMEQTFIDRTLIDLDGSSNKSRLGANAVLAVSLAVAKAAAEESGLPLYRYLGGAGSMSMPVPMMNIINGGAHANNRLDMQEFVIIPLGAQSFREALRCGAEIFHTLKGLLDGRGINTAVGDEGGFAPSLANNEAALQLIVEAIEKAGYLPGPDVAIGLDCASSEFFRDGKYHLTSDGLSLSSGQFVDYLATWVDKYPIISIEDGMSEHDWDGWKLLTSRLGKSVQLVGDDIFVTNSGILKEGIAQGIANSILIKVNQIGTLTETFAAIETAKRAGYTSVISHRSGETEDTTIADIAVATNALQIKTGSLSRSDRLAKYNQLLRIEEDLGDAASYPGRGAYYQLR</sequence>
<keyword evidence="8 10" id="KW-0456">Lyase</keyword>
<dbReference type="Proteomes" id="UP000183471">
    <property type="component" value="Unassembled WGS sequence"/>
</dbReference>
<evidence type="ECO:0000256" key="3">
    <source>
        <dbReference type="ARBA" id="ARBA00012058"/>
    </source>
</evidence>
<feature type="domain" description="Enolase C-terminal TIM barrel" evidence="11">
    <location>
        <begin position="139"/>
        <end position="425"/>
    </location>
</feature>
<proteinExistence type="inferred from homology"/>
<dbReference type="EC" id="4.2.1.11" evidence="3 10"/>
<evidence type="ECO:0000313" key="14">
    <source>
        <dbReference type="Proteomes" id="UP000183471"/>
    </source>
</evidence>
<keyword evidence="14" id="KW-1185">Reference proteome</keyword>
<feature type="binding site" evidence="10">
    <location>
        <position position="388"/>
    </location>
    <ligand>
        <name>(2R)-2-phosphoglycerate</name>
        <dbReference type="ChEBI" id="CHEBI:58289"/>
    </ligand>
</feature>
<dbReference type="Pfam" id="PF00113">
    <property type="entry name" value="Enolase_C"/>
    <property type="match status" value="1"/>
</dbReference>
<dbReference type="InterPro" id="IPR020811">
    <property type="entry name" value="Enolase_N"/>
</dbReference>
<dbReference type="SMART" id="SM01193">
    <property type="entry name" value="Enolase_N"/>
    <property type="match status" value="1"/>
</dbReference>
<protein>
    <recommendedName>
        <fullName evidence="4 10">Enolase</fullName>
        <ecNumber evidence="3 10">4.2.1.11</ecNumber>
    </recommendedName>
    <alternativeName>
        <fullName evidence="10">2-phospho-D-glycerate hydro-lyase</fullName>
    </alternativeName>
    <alternativeName>
        <fullName evidence="10">2-phosphoglycerate dehydratase</fullName>
    </alternativeName>
</protein>
<evidence type="ECO:0000256" key="1">
    <source>
        <dbReference type="ARBA" id="ARBA00005031"/>
    </source>
</evidence>
<dbReference type="SFLD" id="SFLDF00002">
    <property type="entry name" value="enolase"/>
    <property type="match status" value="1"/>
</dbReference>
<feature type="binding site" evidence="10">
    <location>
        <position position="337"/>
    </location>
    <ligand>
        <name>(2R)-2-phosphoglycerate</name>
        <dbReference type="ChEBI" id="CHEBI:58289"/>
    </ligand>
</feature>
<dbReference type="PRINTS" id="PR00148">
    <property type="entry name" value="ENOLASE"/>
</dbReference>
<gene>
    <name evidence="10" type="primary">eno</name>
    <name evidence="13" type="ORF">SAMN05216402_2546</name>
</gene>
<evidence type="ECO:0000256" key="8">
    <source>
        <dbReference type="ARBA" id="ARBA00023239"/>
    </source>
</evidence>
<evidence type="ECO:0000256" key="2">
    <source>
        <dbReference type="ARBA" id="ARBA00009604"/>
    </source>
</evidence>
<feature type="binding site" evidence="10">
    <location>
        <position position="163"/>
    </location>
    <ligand>
        <name>(2R)-2-phosphoglycerate</name>
        <dbReference type="ChEBI" id="CHEBI:58289"/>
    </ligand>
</feature>
<keyword evidence="7 10" id="KW-0324">Glycolysis</keyword>
<dbReference type="PIRSF" id="PIRSF001400">
    <property type="entry name" value="Enolase"/>
    <property type="match status" value="1"/>
</dbReference>
<feature type="domain" description="Enolase N-terminal" evidence="12">
    <location>
        <begin position="4"/>
        <end position="134"/>
    </location>
</feature>
<dbReference type="SUPFAM" id="SSF51604">
    <property type="entry name" value="Enolase C-terminal domain-like"/>
    <property type="match status" value="1"/>
</dbReference>
<feature type="binding site" evidence="10">
    <location>
        <position position="242"/>
    </location>
    <ligand>
        <name>Mg(2+)</name>
        <dbReference type="ChEBI" id="CHEBI:18420"/>
    </ligand>
</feature>
<keyword evidence="6 10" id="KW-0460">Magnesium</keyword>
<comment type="caution">
    <text evidence="13">The sequence shown here is derived from an EMBL/GenBank/DDBJ whole genome shotgun (WGS) entry which is preliminary data.</text>
</comment>
<dbReference type="EMBL" id="FNKY01000001">
    <property type="protein sequence ID" value="SDQ85140.1"/>
    <property type="molecule type" value="Genomic_DNA"/>
</dbReference>
<dbReference type="SFLD" id="SFLDS00001">
    <property type="entry name" value="Enolase"/>
    <property type="match status" value="1"/>
</dbReference>
<comment type="catalytic activity">
    <reaction evidence="10">
        <text>(2R)-2-phosphoglycerate = phosphoenolpyruvate + H2O</text>
        <dbReference type="Rhea" id="RHEA:10164"/>
        <dbReference type="ChEBI" id="CHEBI:15377"/>
        <dbReference type="ChEBI" id="CHEBI:58289"/>
        <dbReference type="ChEBI" id="CHEBI:58702"/>
        <dbReference type="EC" id="4.2.1.11"/>
    </reaction>
</comment>
<comment type="similarity">
    <text evidence="2 10">Belongs to the enolase family.</text>
</comment>
<dbReference type="Gene3D" id="3.30.390.10">
    <property type="entry name" value="Enolase-like, N-terminal domain"/>
    <property type="match status" value="1"/>
</dbReference>
<feature type="binding site" evidence="10">
    <location>
        <position position="367"/>
    </location>
    <ligand>
        <name>(2R)-2-phosphoglycerate</name>
        <dbReference type="ChEBI" id="CHEBI:58289"/>
    </ligand>
</feature>
<dbReference type="SUPFAM" id="SSF54826">
    <property type="entry name" value="Enolase N-terminal domain-like"/>
    <property type="match status" value="1"/>
</dbReference>
<dbReference type="CDD" id="cd03313">
    <property type="entry name" value="enolase"/>
    <property type="match status" value="1"/>
</dbReference>
<feature type="active site" description="Proton acceptor" evidence="10">
    <location>
        <position position="337"/>
    </location>
</feature>
<dbReference type="PROSITE" id="PS00164">
    <property type="entry name" value="ENOLASE"/>
    <property type="match status" value="1"/>
</dbReference>
<dbReference type="InterPro" id="IPR036849">
    <property type="entry name" value="Enolase-like_C_sf"/>
</dbReference>
<feature type="binding site" evidence="10">
    <location>
        <position position="312"/>
    </location>
    <ligand>
        <name>Mg(2+)</name>
        <dbReference type="ChEBI" id="CHEBI:18420"/>
    </ligand>
</feature>
<dbReference type="PANTHER" id="PTHR11902">
    <property type="entry name" value="ENOLASE"/>
    <property type="match status" value="1"/>
</dbReference>
<comment type="cofactor">
    <cofactor evidence="10">
        <name>Mg(2+)</name>
        <dbReference type="ChEBI" id="CHEBI:18420"/>
    </cofactor>
    <text evidence="10">Binds a second Mg(2+) ion via substrate during catalysis.</text>
</comment>
<dbReference type="SFLD" id="SFLDG00178">
    <property type="entry name" value="enolase"/>
    <property type="match status" value="1"/>
</dbReference>
<evidence type="ECO:0000313" key="13">
    <source>
        <dbReference type="EMBL" id="SDQ85140.1"/>
    </source>
</evidence>
<evidence type="ECO:0000256" key="6">
    <source>
        <dbReference type="ARBA" id="ARBA00022842"/>
    </source>
</evidence>
<reference evidence="13 14" key="1">
    <citation type="submission" date="2016-10" db="EMBL/GenBank/DDBJ databases">
        <authorList>
            <person name="Varghese N."/>
            <person name="Submissions S."/>
        </authorList>
    </citation>
    <scope>NUCLEOTIDE SEQUENCE [LARGE SCALE GENOMIC DNA]</scope>
    <source>
        <strain evidence="13 14">Nl1</strain>
    </source>
</reference>
<evidence type="ECO:0000256" key="4">
    <source>
        <dbReference type="ARBA" id="ARBA00017068"/>
    </source>
</evidence>
<evidence type="ECO:0000256" key="5">
    <source>
        <dbReference type="ARBA" id="ARBA00022525"/>
    </source>
</evidence>
<evidence type="ECO:0000256" key="9">
    <source>
        <dbReference type="ARBA" id="ARBA00045763"/>
    </source>
</evidence>
<evidence type="ECO:0000259" key="11">
    <source>
        <dbReference type="SMART" id="SM01192"/>
    </source>
</evidence>
<dbReference type="PANTHER" id="PTHR11902:SF1">
    <property type="entry name" value="ENOLASE"/>
    <property type="match status" value="1"/>
</dbReference>
<dbReference type="InterPro" id="IPR000941">
    <property type="entry name" value="Enolase"/>
</dbReference>
<evidence type="ECO:0000259" key="12">
    <source>
        <dbReference type="SMART" id="SM01193"/>
    </source>
</evidence>
<dbReference type="NCBIfam" id="TIGR01060">
    <property type="entry name" value="eno"/>
    <property type="match status" value="1"/>
</dbReference>
<accession>A0ABY0THN9</accession>
<dbReference type="HAMAP" id="MF_00318">
    <property type="entry name" value="Enolase"/>
    <property type="match status" value="1"/>
</dbReference>
<dbReference type="Gene3D" id="3.20.20.120">
    <property type="entry name" value="Enolase-like C-terminal domain"/>
    <property type="match status" value="1"/>
</dbReference>
<feature type="active site" description="Proton donor" evidence="10">
    <location>
        <position position="205"/>
    </location>
</feature>
<dbReference type="SMART" id="SM01192">
    <property type="entry name" value="Enolase_C"/>
    <property type="match status" value="1"/>
</dbReference>
<comment type="function">
    <text evidence="9 10">Catalyzes the reversible conversion of 2-phosphoglycerate (2-PG) into phosphoenolpyruvate (PEP). It is essential for the degradation of carbohydrates via glycolysis.</text>
</comment>
<dbReference type="InterPro" id="IPR020810">
    <property type="entry name" value="Enolase_C"/>
</dbReference>
<dbReference type="RefSeq" id="WP_074633062.1">
    <property type="nucleotide sequence ID" value="NZ_FNKY01000001.1"/>
</dbReference>
<dbReference type="InterPro" id="IPR029017">
    <property type="entry name" value="Enolase-like_N"/>
</dbReference>
<evidence type="ECO:0000256" key="7">
    <source>
        <dbReference type="ARBA" id="ARBA00023152"/>
    </source>
</evidence>
<dbReference type="Pfam" id="PF03952">
    <property type="entry name" value="Enolase_N"/>
    <property type="match status" value="1"/>
</dbReference>
<evidence type="ECO:0000256" key="10">
    <source>
        <dbReference type="HAMAP-Rule" id="MF_00318"/>
    </source>
</evidence>
<comment type="subcellular location">
    <subcellularLocation>
        <location evidence="10">Cytoplasm</location>
    </subcellularLocation>
    <subcellularLocation>
        <location evidence="10">Secreted</location>
    </subcellularLocation>
    <subcellularLocation>
        <location evidence="10">Cell surface</location>
    </subcellularLocation>
    <text evidence="10">Fractions of enolase are present in both the cytoplasm and on the cell surface.</text>
</comment>
<name>A0ABY0THN9_9PROT</name>